<dbReference type="Proteomes" id="UP001266305">
    <property type="component" value="Unassembled WGS sequence"/>
</dbReference>
<accession>A0ABQ9TKI9</accession>
<comment type="caution">
    <text evidence="1">The sequence shown here is derived from an EMBL/GenBank/DDBJ whole genome shotgun (WGS) entry which is preliminary data.</text>
</comment>
<proteinExistence type="predicted"/>
<gene>
    <name evidence="1" type="ORF">P7K49_036491</name>
</gene>
<organism evidence="1 2">
    <name type="scientific">Saguinus oedipus</name>
    <name type="common">Cotton-top tamarin</name>
    <name type="synonym">Oedipomidas oedipus</name>
    <dbReference type="NCBI Taxonomy" id="9490"/>
    <lineage>
        <taxon>Eukaryota</taxon>
        <taxon>Metazoa</taxon>
        <taxon>Chordata</taxon>
        <taxon>Craniata</taxon>
        <taxon>Vertebrata</taxon>
        <taxon>Euteleostomi</taxon>
        <taxon>Mammalia</taxon>
        <taxon>Eutheria</taxon>
        <taxon>Euarchontoglires</taxon>
        <taxon>Primates</taxon>
        <taxon>Haplorrhini</taxon>
        <taxon>Platyrrhini</taxon>
        <taxon>Cebidae</taxon>
        <taxon>Callitrichinae</taxon>
        <taxon>Saguinus</taxon>
    </lineage>
</organism>
<protein>
    <submittedName>
        <fullName evidence="1">Uncharacterized protein</fullName>
    </submittedName>
</protein>
<name>A0ABQ9TKI9_SAGOE</name>
<dbReference type="EMBL" id="JASSZA010000021">
    <property type="protein sequence ID" value="KAK2085191.1"/>
    <property type="molecule type" value="Genomic_DNA"/>
</dbReference>
<evidence type="ECO:0000313" key="2">
    <source>
        <dbReference type="Proteomes" id="UP001266305"/>
    </source>
</evidence>
<sequence>MGITTSNSDISCLLLGLTIQNSFQHTSHQIRDPGSGVEKKDKDLWSPCGPFIRLTDGLTQESRVKVLSESVDAEMSWADLTSMKNLLLSSWEYAQLHWGQPQLLEAAPQNSHPSGLPMSSD</sequence>
<evidence type="ECO:0000313" key="1">
    <source>
        <dbReference type="EMBL" id="KAK2085191.1"/>
    </source>
</evidence>
<keyword evidence="2" id="KW-1185">Reference proteome</keyword>
<reference evidence="1 2" key="1">
    <citation type="submission" date="2023-05" db="EMBL/GenBank/DDBJ databases">
        <title>B98-5 Cell Line De Novo Hybrid Assembly: An Optical Mapping Approach.</title>
        <authorList>
            <person name="Kananen K."/>
            <person name="Auerbach J.A."/>
            <person name="Kautto E."/>
            <person name="Blachly J.S."/>
        </authorList>
    </citation>
    <scope>NUCLEOTIDE SEQUENCE [LARGE SCALE GENOMIC DNA]</scope>
    <source>
        <strain evidence="1">B95-8</strain>
        <tissue evidence="1">Cell line</tissue>
    </source>
</reference>